<feature type="domain" description="C-type lectin" evidence="2">
    <location>
        <begin position="13"/>
        <end position="54"/>
    </location>
</feature>
<dbReference type="EMBL" id="JAHHUM010000022">
    <property type="protein sequence ID" value="KAK5623603.1"/>
    <property type="molecule type" value="Genomic_DNA"/>
</dbReference>
<dbReference type="Pfam" id="PF00059">
    <property type="entry name" value="Lectin_C"/>
    <property type="match status" value="2"/>
</dbReference>
<evidence type="ECO:0000259" key="2">
    <source>
        <dbReference type="PROSITE" id="PS50041"/>
    </source>
</evidence>
<organism evidence="3 4">
    <name type="scientific">Crenichthys baileyi</name>
    <name type="common">White River springfish</name>
    <dbReference type="NCBI Taxonomy" id="28760"/>
    <lineage>
        <taxon>Eukaryota</taxon>
        <taxon>Metazoa</taxon>
        <taxon>Chordata</taxon>
        <taxon>Craniata</taxon>
        <taxon>Vertebrata</taxon>
        <taxon>Euteleostomi</taxon>
        <taxon>Actinopterygii</taxon>
        <taxon>Neopterygii</taxon>
        <taxon>Teleostei</taxon>
        <taxon>Neoteleostei</taxon>
        <taxon>Acanthomorphata</taxon>
        <taxon>Ovalentaria</taxon>
        <taxon>Atherinomorphae</taxon>
        <taxon>Cyprinodontiformes</taxon>
        <taxon>Goodeidae</taxon>
        <taxon>Crenichthys</taxon>
    </lineage>
</organism>
<evidence type="ECO:0000313" key="4">
    <source>
        <dbReference type="Proteomes" id="UP001311232"/>
    </source>
</evidence>
<dbReference type="PANTHER" id="PTHR45784">
    <property type="entry name" value="C-TYPE LECTIN DOMAIN FAMILY 20 MEMBER A-RELATED"/>
    <property type="match status" value="1"/>
</dbReference>
<feature type="domain" description="C-type lectin" evidence="2">
    <location>
        <begin position="63"/>
        <end position="167"/>
    </location>
</feature>
<name>A0AAV9SPT1_9TELE</name>
<keyword evidence="4" id="KW-1185">Reference proteome</keyword>
<gene>
    <name evidence="3" type="ORF">CRENBAI_011065</name>
</gene>
<dbReference type="InterPro" id="IPR016187">
    <property type="entry name" value="CTDL_fold"/>
</dbReference>
<dbReference type="PANTHER" id="PTHR45784:SF3">
    <property type="entry name" value="C-TYPE LECTIN DOMAIN FAMILY 4 MEMBER K-LIKE-RELATED"/>
    <property type="match status" value="1"/>
</dbReference>
<dbReference type="Proteomes" id="UP001311232">
    <property type="component" value="Unassembled WGS sequence"/>
</dbReference>
<dbReference type="InterPro" id="IPR016186">
    <property type="entry name" value="C-type_lectin-like/link_sf"/>
</dbReference>
<comment type="caution">
    <text evidence="3">The sequence shown here is derived from an EMBL/GenBank/DDBJ whole genome shotgun (WGS) entry which is preliminary data.</text>
</comment>
<reference evidence="3 4" key="1">
    <citation type="submission" date="2021-06" db="EMBL/GenBank/DDBJ databases">
        <authorList>
            <person name="Palmer J.M."/>
        </authorList>
    </citation>
    <scope>NUCLEOTIDE SEQUENCE [LARGE SCALE GENOMIC DNA]</scope>
    <source>
        <strain evidence="3 4">MEX-2019</strain>
        <tissue evidence="3">Muscle</tissue>
    </source>
</reference>
<protein>
    <recommendedName>
        <fullName evidence="2">C-type lectin domain-containing protein</fullName>
    </recommendedName>
</protein>
<keyword evidence="1" id="KW-1015">Disulfide bond</keyword>
<dbReference type="AlphaFoldDB" id="A0AAV9SPT1"/>
<sequence length="236" mass="27300">MSDPNFYQHEENQFRNWAAGEPNNEFGIEICGKMVKDGFWNDVPCSQTLNAVCFNVSGTTPGFYYTSSKMTWTQAQSYCRKHHTDLASVRHMSDNQVIKNLITEQVWIGLYRDSWKWVDGRNSSYRYWNTGEPNNQKWKEECAAANFGNAGKWEDWSCGGNKAFICYSAPRSQQVIKLKLVFSSSLAWDNSAVLKDLLKKLKQKLKDDGVKGDINLSWRKHLDGKVFQKQRKKDEL</sequence>
<accession>A0AAV9SPT1</accession>
<dbReference type="SMART" id="SM00034">
    <property type="entry name" value="CLECT"/>
    <property type="match status" value="1"/>
</dbReference>
<dbReference type="InterPro" id="IPR001304">
    <property type="entry name" value="C-type_lectin-like"/>
</dbReference>
<dbReference type="PROSITE" id="PS50041">
    <property type="entry name" value="C_TYPE_LECTIN_2"/>
    <property type="match status" value="2"/>
</dbReference>
<dbReference type="Gene3D" id="3.10.100.10">
    <property type="entry name" value="Mannose-Binding Protein A, subunit A"/>
    <property type="match status" value="2"/>
</dbReference>
<evidence type="ECO:0000313" key="3">
    <source>
        <dbReference type="EMBL" id="KAK5623603.1"/>
    </source>
</evidence>
<dbReference type="InterPro" id="IPR018378">
    <property type="entry name" value="C-type_lectin_CS"/>
</dbReference>
<dbReference type="SUPFAM" id="SSF56436">
    <property type="entry name" value="C-type lectin-like"/>
    <property type="match status" value="2"/>
</dbReference>
<dbReference type="PROSITE" id="PS00615">
    <property type="entry name" value="C_TYPE_LECTIN_1"/>
    <property type="match status" value="1"/>
</dbReference>
<proteinExistence type="predicted"/>
<evidence type="ECO:0000256" key="1">
    <source>
        <dbReference type="ARBA" id="ARBA00023157"/>
    </source>
</evidence>